<dbReference type="EMBL" id="CAJVPD010000269">
    <property type="protein sequence ID" value="CAG8412488.1"/>
    <property type="molecule type" value="Genomic_DNA"/>
</dbReference>
<dbReference type="InterPro" id="IPR029058">
    <property type="entry name" value="AB_hydrolase_fold"/>
</dbReference>
<dbReference type="GO" id="GO:0072330">
    <property type="term" value="P:monocarboxylic acid biosynthetic process"/>
    <property type="evidence" value="ECO:0007669"/>
    <property type="project" value="UniProtKB-ARBA"/>
</dbReference>
<dbReference type="SUPFAM" id="SSF53474">
    <property type="entry name" value="alpha/beta-Hydrolases"/>
    <property type="match status" value="1"/>
</dbReference>
<dbReference type="GO" id="GO:0017000">
    <property type="term" value="P:antibiotic biosynthetic process"/>
    <property type="evidence" value="ECO:0007669"/>
    <property type="project" value="UniProtKB-ARBA"/>
</dbReference>
<dbReference type="PANTHER" id="PTHR42103">
    <property type="entry name" value="ALPHA/BETA-HYDROLASES SUPERFAMILY PROTEIN"/>
    <property type="match status" value="1"/>
</dbReference>
<dbReference type="Gene3D" id="3.40.50.1820">
    <property type="entry name" value="alpha/beta hydrolase"/>
    <property type="match status" value="1"/>
</dbReference>
<dbReference type="Proteomes" id="UP001152592">
    <property type="component" value="Unassembled WGS sequence"/>
</dbReference>
<protein>
    <recommendedName>
        <fullName evidence="3">AB hydrolase-1 domain-containing protein</fullName>
    </recommendedName>
</protein>
<comment type="caution">
    <text evidence="1">The sequence shown here is derived from an EMBL/GenBank/DDBJ whole genome shotgun (WGS) entry which is preliminary data.</text>
</comment>
<proteinExistence type="predicted"/>
<dbReference type="AlphaFoldDB" id="A0A9W4JTZ3"/>
<evidence type="ECO:0000313" key="1">
    <source>
        <dbReference type="EMBL" id="CAG8412488.1"/>
    </source>
</evidence>
<accession>A0A9W4JTZ3</accession>
<organism evidence="1 2">
    <name type="scientific">Penicillium salamii</name>
    <dbReference type="NCBI Taxonomy" id="1612424"/>
    <lineage>
        <taxon>Eukaryota</taxon>
        <taxon>Fungi</taxon>
        <taxon>Dikarya</taxon>
        <taxon>Ascomycota</taxon>
        <taxon>Pezizomycotina</taxon>
        <taxon>Eurotiomycetes</taxon>
        <taxon>Eurotiomycetidae</taxon>
        <taxon>Eurotiales</taxon>
        <taxon>Aspergillaceae</taxon>
        <taxon>Penicillium</taxon>
    </lineage>
</organism>
<evidence type="ECO:0000313" key="2">
    <source>
        <dbReference type="Proteomes" id="UP001152592"/>
    </source>
</evidence>
<dbReference type="OrthoDB" id="3970464at2759"/>
<reference evidence="1" key="1">
    <citation type="submission" date="2021-07" db="EMBL/GenBank/DDBJ databases">
        <authorList>
            <person name="Branca A.L. A."/>
        </authorList>
    </citation>
    <scope>NUCLEOTIDE SEQUENCE</scope>
</reference>
<dbReference type="PANTHER" id="PTHR42103:SF2">
    <property type="entry name" value="AB HYDROLASE-1 DOMAIN-CONTAINING PROTEIN"/>
    <property type="match status" value="1"/>
</dbReference>
<gene>
    <name evidence="1" type="ORF">PSALAMII_LOCUS8843</name>
</gene>
<sequence length="342" mass="38031">MELPIPSFSFNIPSVYDGRKLQCRIFLPAGYQNIQPRPRSQIRGAIVAHPYAPLGGCYDDPVVDFVSHELLDAGFIVGTFNFRWDRIQTKEYPNTQLTVDYSGAGDSEGRTSWTSKPELGDYVSFYGFMLNYLHRLKHALAPNQSAAEPCTSTPGGLEDPSPDITPSLSDVHLILGGYSYGSLIASHVPSLGVIVDLFQTSDPSISEIRNTAYRVAISSLDHPISLTDPDLSALTTISYLLVSPLLPPISQLLTIFTTLSLKVASRTLPCPDPADQLSRHRTLALAGNQDSFVSAAKLERWSEDLLHMPGSQFQFRMIDGADHFWRRNERARLFLRVWLESF</sequence>
<name>A0A9W4JTZ3_9EURO</name>
<evidence type="ECO:0008006" key="3">
    <source>
        <dbReference type="Google" id="ProtNLM"/>
    </source>
</evidence>